<evidence type="ECO:0000313" key="2">
    <source>
        <dbReference type="Proteomes" id="UP001176961"/>
    </source>
</evidence>
<dbReference type="Proteomes" id="UP001176961">
    <property type="component" value="Unassembled WGS sequence"/>
</dbReference>
<accession>A0AA36DNQ3</accession>
<comment type="caution">
    <text evidence="1">The sequence shown here is derived from an EMBL/GenBank/DDBJ whole genome shotgun (WGS) entry which is preliminary data.</text>
</comment>
<gene>
    <name evidence="1" type="ORF">CYNAS_LOCUS1887</name>
</gene>
<protein>
    <submittedName>
        <fullName evidence="1">Uncharacterized protein</fullName>
    </submittedName>
</protein>
<sequence length="66" mass="7894">MCDRLLTSYPSTSIHFLDKRHPEQHRNGDNWKKFVRREALGLHFKHIVHVCQLEIIDNCSINRLLL</sequence>
<reference evidence="1" key="1">
    <citation type="submission" date="2023-07" db="EMBL/GenBank/DDBJ databases">
        <authorList>
            <consortium name="CYATHOMIX"/>
        </authorList>
    </citation>
    <scope>NUCLEOTIDE SEQUENCE</scope>
    <source>
        <strain evidence="1">N/A</strain>
    </source>
</reference>
<keyword evidence="2" id="KW-1185">Reference proteome</keyword>
<proteinExistence type="predicted"/>
<organism evidence="1 2">
    <name type="scientific">Cylicocyclus nassatus</name>
    <name type="common">Nematode worm</name>
    <dbReference type="NCBI Taxonomy" id="53992"/>
    <lineage>
        <taxon>Eukaryota</taxon>
        <taxon>Metazoa</taxon>
        <taxon>Ecdysozoa</taxon>
        <taxon>Nematoda</taxon>
        <taxon>Chromadorea</taxon>
        <taxon>Rhabditida</taxon>
        <taxon>Rhabditina</taxon>
        <taxon>Rhabditomorpha</taxon>
        <taxon>Strongyloidea</taxon>
        <taxon>Strongylidae</taxon>
        <taxon>Cylicocyclus</taxon>
    </lineage>
</organism>
<dbReference type="AlphaFoldDB" id="A0AA36DNQ3"/>
<evidence type="ECO:0000313" key="1">
    <source>
        <dbReference type="EMBL" id="CAJ0589904.1"/>
    </source>
</evidence>
<name>A0AA36DNQ3_CYLNA</name>
<dbReference type="EMBL" id="CATQJL010000001">
    <property type="protein sequence ID" value="CAJ0589904.1"/>
    <property type="molecule type" value="Genomic_DNA"/>
</dbReference>